<accession>A0ABR2ATS1</accession>
<comment type="caution">
    <text evidence="1">The sequence shown here is derived from an EMBL/GenBank/DDBJ whole genome shotgun (WGS) entry which is preliminary data.</text>
</comment>
<proteinExistence type="predicted"/>
<evidence type="ECO:0000313" key="1">
    <source>
        <dbReference type="EMBL" id="KAK8497519.1"/>
    </source>
</evidence>
<sequence>MVPSPPLYVLPDTPVINSPASISSHGSLEASPSINMNNDDTLVASTEGLNCVDNNVGHNTDDSVAYSSHIEEVGQPVFNEHSASPVHSQLNATTDELLSTSHEDAILQHAATETVDSSVIVPSTTALKAMLALVTFVDMVCDTFIIVDNHNKGHYTSEKRRAEAIRILASSLNGINNLPLHNIGSTLRSILAPPYVVSKPNTLNCSKFQQNKLKTQSMGKNKRKYATELRKHVDDNHEMVIEQVEPLRPQPHPRELPCL</sequence>
<reference evidence="1 2" key="1">
    <citation type="journal article" date="2024" name="G3 (Bethesda)">
        <title>Genome assembly of Hibiscus sabdariffa L. provides insights into metabolisms of medicinal natural products.</title>
        <authorList>
            <person name="Kim T."/>
        </authorList>
    </citation>
    <scope>NUCLEOTIDE SEQUENCE [LARGE SCALE GENOMIC DNA]</scope>
    <source>
        <strain evidence="1">TK-2024</strain>
        <tissue evidence="1">Old leaves</tissue>
    </source>
</reference>
<gene>
    <name evidence="1" type="ORF">V6N12_010220</name>
</gene>
<name>A0ABR2ATS1_9ROSI</name>
<keyword evidence="2" id="KW-1185">Reference proteome</keyword>
<evidence type="ECO:0000313" key="2">
    <source>
        <dbReference type="Proteomes" id="UP001472677"/>
    </source>
</evidence>
<dbReference type="EMBL" id="JBBPBM010000305">
    <property type="protein sequence ID" value="KAK8497519.1"/>
    <property type="molecule type" value="Genomic_DNA"/>
</dbReference>
<dbReference type="Proteomes" id="UP001472677">
    <property type="component" value="Unassembled WGS sequence"/>
</dbReference>
<organism evidence="1 2">
    <name type="scientific">Hibiscus sabdariffa</name>
    <name type="common">roselle</name>
    <dbReference type="NCBI Taxonomy" id="183260"/>
    <lineage>
        <taxon>Eukaryota</taxon>
        <taxon>Viridiplantae</taxon>
        <taxon>Streptophyta</taxon>
        <taxon>Embryophyta</taxon>
        <taxon>Tracheophyta</taxon>
        <taxon>Spermatophyta</taxon>
        <taxon>Magnoliopsida</taxon>
        <taxon>eudicotyledons</taxon>
        <taxon>Gunneridae</taxon>
        <taxon>Pentapetalae</taxon>
        <taxon>rosids</taxon>
        <taxon>malvids</taxon>
        <taxon>Malvales</taxon>
        <taxon>Malvaceae</taxon>
        <taxon>Malvoideae</taxon>
        <taxon>Hibiscus</taxon>
    </lineage>
</organism>
<protein>
    <submittedName>
        <fullName evidence="1">Uncharacterized protein</fullName>
    </submittedName>
</protein>